<dbReference type="Proteomes" id="UP001152795">
    <property type="component" value="Unassembled WGS sequence"/>
</dbReference>
<feature type="region of interest" description="Disordered" evidence="9">
    <location>
        <begin position="146"/>
        <end position="356"/>
    </location>
</feature>
<feature type="transmembrane region" description="Helical" evidence="10">
    <location>
        <begin position="42"/>
        <end position="64"/>
    </location>
</feature>
<feature type="transmembrane region" description="Helical" evidence="10">
    <location>
        <begin position="405"/>
        <end position="423"/>
    </location>
</feature>
<dbReference type="GO" id="GO:0043410">
    <property type="term" value="P:positive regulation of MAPK cascade"/>
    <property type="evidence" value="ECO:0007669"/>
    <property type="project" value="TreeGrafter"/>
</dbReference>
<feature type="compositionally biased region" description="Polar residues" evidence="9">
    <location>
        <begin position="174"/>
        <end position="195"/>
    </location>
</feature>
<feature type="compositionally biased region" description="Polar residues" evidence="9">
    <location>
        <begin position="208"/>
        <end position="220"/>
    </location>
</feature>
<evidence type="ECO:0000256" key="1">
    <source>
        <dbReference type="ARBA" id="ARBA00004141"/>
    </source>
</evidence>
<comment type="caution">
    <text evidence="11">The sequence shown here is derived from an EMBL/GenBank/DDBJ whole genome shotgun (WGS) entry which is preliminary data.</text>
</comment>
<evidence type="ECO:0000256" key="10">
    <source>
        <dbReference type="SAM" id="Phobius"/>
    </source>
</evidence>
<feature type="compositionally biased region" description="Polar residues" evidence="9">
    <location>
        <begin position="274"/>
        <end position="355"/>
    </location>
</feature>
<dbReference type="PANTHER" id="PTHR24248:SF199">
    <property type="entry name" value="IP13425P-RELATED"/>
    <property type="match status" value="1"/>
</dbReference>
<reference evidence="11" key="1">
    <citation type="submission" date="2020-04" db="EMBL/GenBank/DDBJ databases">
        <authorList>
            <person name="Alioto T."/>
            <person name="Alioto T."/>
            <person name="Gomez Garrido J."/>
        </authorList>
    </citation>
    <scope>NUCLEOTIDE SEQUENCE</scope>
    <source>
        <strain evidence="11">A484AB</strain>
    </source>
</reference>
<dbReference type="InterPro" id="IPR000276">
    <property type="entry name" value="GPCR_Rhodpsn"/>
</dbReference>
<evidence type="ECO:0000256" key="2">
    <source>
        <dbReference type="ARBA" id="ARBA00022692"/>
    </source>
</evidence>
<evidence type="ECO:0000256" key="5">
    <source>
        <dbReference type="ARBA" id="ARBA00023136"/>
    </source>
</evidence>
<dbReference type="PROSITE" id="PS00237">
    <property type="entry name" value="G_PROTEIN_RECEP_F1_1"/>
    <property type="match status" value="1"/>
</dbReference>
<feature type="compositionally biased region" description="Basic and acidic residues" evidence="9">
    <location>
        <begin position="221"/>
        <end position="242"/>
    </location>
</feature>
<keyword evidence="11" id="KW-0648">Protein biosynthesis</keyword>
<keyword evidence="11" id="KW-0396">Initiation factor</keyword>
<feature type="transmembrane region" description="Helical" evidence="10">
    <location>
        <begin position="12"/>
        <end position="30"/>
    </location>
</feature>
<protein>
    <submittedName>
        <fullName evidence="11">Translation initiation factor IF-2</fullName>
    </submittedName>
</protein>
<feature type="transmembrane region" description="Helical" evidence="10">
    <location>
        <begin position="85"/>
        <end position="105"/>
    </location>
</feature>
<evidence type="ECO:0000256" key="3">
    <source>
        <dbReference type="ARBA" id="ARBA00022989"/>
    </source>
</evidence>
<keyword evidence="12" id="KW-1185">Reference proteome</keyword>
<keyword evidence="4" id="KW-0297">G-protein coupled receptor</keyword>
<proteinExistence type="predicted"/>
<evidence type="ECO:0000256" key="9">
    <source>
        <dbReference type="SAM" id="MobiDB-lite"/>
    </source>
</evidence>
<evidence type="ECO:0000313" key="11">
    <source>
        <dbReference type="EMBL" id="CAB3978752.1"/>
    </source>
</evidence>
<organism evidence="11 12">
    <name type="scientific">Paramuricea clavata</name>
    <name type="common">Red gorgonian</name>
    <name type="synonym">Violescent sea-whip</name>
    <dbReference type="NCBI Taxonomy" id="317549"/>
    <lineage>
        <taxon>Eukaryota</taxon>
        <taxon>Metazoa</taxon>
        <taxon>Cnidaria</taxon>
        <taxon>Anthozoa</taxon>
        <taxon>Octocorallia</taxon>
        <taxon>Malacalcyonacea</taxon>
        <taxon>Plexauridae</taxon>
        <taxon>Paramuricea</taxon>
    </lineage>
</organism>
<gene>
    <name evidence="11" type="ORF">PACLA_8A014571</name>
</gene>
<sequence>MCHFLIYVQSLNDLGIGVIASPLYSILVASELVGSPNCDVFLAFYIIFYTTVGFSVVILSAMNLERYASIVHPVYHRNKVTKRKLLIYVFSFSALFLCVSLASLVLSENILSKFSGYVFLLHFVSTVWLYTRIFLVGKAQLKRSEPRLNAPQGNAQNRANDIPMQRENHHGNRSDNQGNSLDNQGNTSNTQGELSDNQDELQGEQSDKQSSPTGDQGHSSDNQEKPSDNQHNHSDNQDEREGQQSYNQGEQSDKQSNPTGDQGHSSDNQEKPSDNQGKSSNTRGRPSDNQGRQSCNPDGGLNNQGRPSDNQDRPSNNQSNRSDIQAESSQRNKLANQQSNLNGIRKPSSQASSNNRRSEQELLMKFKLAKSCLVVVVCSFIAFLLPPVFQPLELNKFDEIILDGWFTILVLLNSTLDSLIFFWKNNMLRSEAKKVFKSILS</sequence>
<comment type="subcellular location">
    <subcellularLocation>
        <location evidence="1">Membrane</location>
        <topology evidence="1">Multi-pass membrane protein</topology>
    </subcellularLocation>
</comment>
<dbReference type="CDD" id="cd00637">
    <property type="entry name" value="7tm_classA_rhodopsin-like"/>
    <property type="match status" value="1"/>
</dbReference>
<feature type="transmembrane region" description="Helical" evidence="10">
    <location>
        <begin position="117"/>
        <end position="137"/>
    </location>
</feature>
<evidence type="ECO:0000256" key="4">
    <source>
        <dbReference type="ARBA" id="ARBA00023040"/>
    </source>
</evidence>
<name>A0A7D9HCT1_PARCT</name>
<dbReference type="SMART" id="SM01381">
    <property type="entry name" value="7TM_GPCR_Srsx"/>
    <property type="match status" value="1"/>
</dbReference>
<dbReference type="GO" id="GO:0008227">
    <property type="term" value="F:G protein-coupled amine receptor activity"/>
    <property type="evidence" value="ECO:0007669"/>
    <property type="project" value="UniProtKB-ARBA"/>
</dbReference>
<evidence type="ECO:0000313" key="12">
    <source>
        <dbReference type="Proteomes" id="UP001152795"/>
    </source>
</evidence>
<dbReference type="AlphaFoldDB" id="A0A7D9HCT1"/>
<dbReference type="GO" id="GO:0003743">
    <property type="term" value="F:translation initiation factor activity"/>
    <property type="evidence" value="ECO:0007669"/>
    <property type="project" value="UniProtKB-KW"/>
</dbReference>
<keyword evidence="5 10" id="KW-0472">Membrane</keyword>
<evidence type="ECO:0000256" key="6">
    <source>
        <dbReference type="ARBA" id="ARBA00023157"/>
    </source>
</evidence>
<evidence type="ECO:0000256" key="7">
    <source>
        <dbReference type="ARBA" id="ARBA00023170"/>
    </source>
</evidence>
<dbReference type="OrthoDB" id="10536918at2759"/>
<keyword evidence="2 10" id="KW-0812">Transmembrane</keyword>
<feature type="compositionally biased region" description="Basic and acidic residues" evidence="9">
    <location>
        <begin position="164"/>
        <end position="173"/>
    </location>
</feature>
<feature type="compositionally biased region" description="Polar residues" evidence="9">
    <location>
        <begin position="243"/>
        <end position="266"/>
    </location>
</feature>
<dbReference type="GO" id="GO:0005886">
    <property type="term" value="C:plasma membrane"/>
    <property type="evidence" value="ECO:0007669"/>
    <property type="project" value="TreeGrafter"/>
</dbReference>
<dbReference type="PANTHER" id="PTHR24248">
    <property type="entry name" value="ADRENERGIC RECEPTOR-RELATED G-PROTEIN COUPLED RECEPTOR"/>
    <property type="match status" value="1"/>
</dbReference>
<dbReference type="EMBL" id="CACRXK020000139">
    <property type="protein sequence ID" value="CAB3978752.1"/>
    <property type="molecule type" value="Genomic_DNA"/>
</dbReference>
<accession>A0A7D9HCT1</accession>
<keyword evidence="7" id="KW-0675">Receptor</keyword>
<keyword evidence="3 10" id="KW-1133">Transmembrane helix</keyword>
<feature type="transmembrane region" description="Helical" evidence="10">
    <location>
        <begin position="366"/>
        <end position="385"/>
    </location>
</feature>
<dbReference type="GO" id="GO:0071880">
    <property type="term" value="P:adenylate cyclase-activating adrenergic receptor signaling pathway"/>
    <property type="evidence" value="ECO:0007669"/>
    <property type="project" value="TreeGrafter"/>
</dbReference>
<evidence type="ECO:0000256" key="8">
    <source>
        <dbReference type="ARBA" id="ARBA00023224"/>
    </source>
</evidence>
<dbReference type="SUPFAM" id="SSF81321">
    <property type="entry name" value="Family A G protein-coupled receptor-like"/>
    <property type="match status" value="1"/>
</dbReference>
<keyword evidence="6" id="KW-1015">Disulfide bond</keyword>
<dbReference type="Gene3D" id="1.20.1070.10">
    <property type="entry name" value="Rhodopsin 7-helix transmembrane proteins"/>
    <property type="match status" value="2"/>
</dbReference>
<keyword evidence="8" id="KW-0807">Transducer</keyword>